<dbReference type="Pfam" id="PF01734">
    <property type="entry name" value="Patatin"/>
    <property type="match status" value="1"/>
</dbReference>
<dbReference type="GO" id="GO:0016042">
    <property type="term" value="P:lipid catabolic process"/>
    <property type="evidence" value="ECO:0007669"/>
    <property type="project" value="UniProtKB-UniRule"/>
</dbReference>
<keyword evidence="6" id="KW-1185">Reference proteome</keyword>
<dbReference type="SUPFAM" id="SSF52151">
    <property type="entry name" value="FabD/lysophospholipase-like"/>
    <property type="match status" value="1"/>
</dbReference>
<dbReference type="PROSITE" id="PS51635">
    <property type="entry name" value="PNPLA"/>
    <property type="match status" value="1"/>
</dbReference>
<dbReference type="Gene3D" id="3.40.1090.10">
    <property type="entry name" value="Cytosolic phospholipase A2 catalytic domain"/>
    <property type="match status" value="2"/>
</dbReference>
<comment type="caution">
    <text evidence="5">The sequence shown here is derived from an EMBL/GenBank/DDBJ whole genome shotgun (WGS) entry which is preliminary data.</text>
</comment>
<dbReference type="AlphaFoldDB" id="A0AAV2H4H2"/>
<dbReference type="EMBL" id="CAXITT010000033">
    <property type="protein sequence ID" value="CAL1528495.1"/>
    <property type="molecule type" value="Genomic_DNA"/>
</dbReference>
<name>A0AAV2H4H2_LYMST</name>
<keyword evidence="1 2" id="KW-0443">Lipid metabolism</keyword>
<evidence type="ECO:0000256" key="2">
    <source>
        <dbReference type="PROSITE-ProRule" id="PRU01161"/>
    </source>
</evidence>
<feature type="active site" description="Proton acceptor" evidence="2">
    <location>
        <position position="251"/>
    </location>
</feature>
<evidence type="ECO:0000256" key="1">
    <source>
        <dbReference type="ARBA" id="ARBA00023098"/>
    </source>
</evidence>
<feature type="active site" description="Nucleophile" evidence="2">
    <location>
        <position position="104"/>
    </location>
</feature>
<gene>
    <name evidence="5" type="ORF">GSLYS_00002665001</name>
</gene>
<reference evidence="5 6" key="1">
    <citation type="submission" date="2024-04" db="EMBL/GenBank/DDBJ databases">
        <authorList>
            <consortium name="Genoscope - CEA"/>
            <person name="William W."/>
        </authorList>
    </citation>
    <scope>NUCLEOTIDE SEQUENCE [LARGE SCALE GENOMIC DNA]</scope>
</reference>
<dbReference type="InterPro" id="IPR002641">
    <property type="entry name" value="PNPLA_dom"/>
</dbReference>
<dbReference type="PANTHER" id="PTHR46394:SF1">
    <property type="entry name" value="PNPLA DOMAIN-CONTAINING PROTEIN"/>
    <property type="match status" value="1"/>
</dbReference>
<feature type="compositionally biased region" description="Basic residues" evidence="3">
    <location>
        <begin position="336"/>
        <end position="348"/>
    </location>
</feature>
<evidence type="ECO:0000259" key="4">
    <source>
        <dbReference type="PROSITE" id="PS51635"/>
    </source>
</evidence>
<sequence>MGNTQSSNEEETTLTVCCSRGRNKKRKGQGLMEKSDTNQGRGNDFEEVQPLVNCAENEGNVPDFPFENLVFEGGGNKCLAFVGCLKHLEKIGATRHIRRVGGTSGGATIAALVALGYTADEIETFLTEDVQGVFIDHSCGYLSLIPNLFRNYGWNPGTKIYEWLGDKIEKPTKTGKENHPDMTFLELYKKENGMELCVVVTNLNQMRIDYCHPKTTPNMKIRDALRMSMAIPGIFAAGHMEKHGVKDICVDGGMLCNYPVHCFDGWFLSMDPNDSFFNKVETPYAMMDRSSFMPFNKKTLGFLLYEEKEKEVIRPLLEARDGTPLPLKPKPETRLYRHKTSKRGKKSKRDTETDGKTDSSAGIITVRAVEAFFKVSEDIQLQFMY</sequence>
<feature type="region of interest" description="Disordered" evidence="3">
    <location>
        <begin position="25"/>
        <end position="44"/>
    </location>
</feature>
<comment type="caution">
    <text evidence="2">Lacks conserved residue(s) required for the propagation of feature annotation.</text>
</comment>
<keyword evidence="2" id="KW-0378">Hydrolase</keyword>
<feature type="domain" description="PNPLA" evidence="4">
    <location>
        <begin position="69"/>
        <end position="264"/>
    </location>
</feature>
<accession>A0AAV2H4H2</accession>
<feature type="short sequence motif" description="GXSXG" evidence="2">
    <location>
        <begin position="102"/>
        <end position="106"/>
    </location>
</feature>
<organism evidence="5 6">
    <name type="scientific">Lymnaea stagnalis</name>
    <name type="common">Great pond snail</name>
    <name type="synonym">Helix stagnalis</name>
    <dbReference type="NCBI Taxonomy" id="6523"/>
    <lineage>
        <taxon>Eukaryota</taxon>
        <taxon>Metazoa</taxon>
        <taxon>Spiralia</taxon>
        <taxon>Lophotrochozoa</taxon>
        <taxon>Mollusca</taxon>
        <taxon>Gastropoda</taxon>
        <taxon>Heterobranchia</taxon>
        <taxon>Euthyneura</taxon>
        <taxon>Panpulmonata</taxon>
        <taxon>Hygrophila</taxon>
        <taxon>Lymnaeoidea</taxon>
        <taxon>Lymnaeidae</taxon>
        <taxon>Lymnaea</taxon>
    </lineage>
</organism>
<dbReference type="CDD" id="cd07207">
    <property type="entry name" value="Pat_ExoU_VipD_like"/>
    <property type="match status" value="1"/>
</dbReference>
<evidence type="ECO:0000313" key="6">
    <source>
        <dbReference type="Proteomes" id="UP001497497"/>
    </source>
</evidence>
<dbReference type="InterPro" id="IPR052580">
    <property type="entry name" value="Lipid_Hydrolase"/>
</dbReference>
<dbReference type="Proteomes" id="UP001497497">
    <property type="component" value="Unassembled WGS sequence"/>
</dbReference>
<protein>
    <recommendedName>
        <fullName evidence="4">PNPLA domain-containing protein</fullName>
    </recommendedName>
</protein>
<dbReference type="InterPro" id="IPR016035">
    <property type="entry name" value="Acyl_Trfase/lysoPLipase"/>
</dbReference>
<keyword evidence="2" id="KW-0442">Lipid degradation</keyword>
<feature type="short sequence motif" description="DGA/G" evidence="2">
    <location>
        <begin position="251"/>
        <end position="253"/>
    </location>
</feature>
<dbReference type="GO" id="GO:0016787">
    <property type="term" value="F:hydrolase activity"/>
    <property type="evidence" value="ECO:0007669"/>
    <property type="project" value="UniProtKB-UniRule"/>
</dbReference>
<dbReference type="PANTHER" id="PTHR46394">
    <property type="entry name" value="ANNEXIN"/>
    <property type="match status" value="1"/>
</dbReference>
<evidence type="ECO:0000313" key="5">
    <source>
        <dbReference type="EMBL" id="CAL1528495.1"/>
    </source>
</evidence>
<evidence type="ECO:0000256" key="3">
    <source>
        <dbReference type="SAM" id="MobiDB-lite"/>
    </source>
</evidence>
<proteinExistence type="predicted"/>
<feature type="region of interest" description="Disordered" evidence="3">
    <location>
        <begin position="321"/>
        <end position="359"/>
    </location>
</feature>